<dbReference type="STRING" id="1776334.APZ16_02045"/>
<dbReference type="Proteomes" id="UP000074294">
    <property type="component" value="Unassembled WGS sequence"/>
</dbReference>
<keyword evidence="5 6" id="KW-0472">Membrane</keyword>
<dbReference type="PANTHER" id="PTHR35402">
    <property type="entry name" value="INTEGRAL MEMBRANE PROTEIN-RELATED"/>
    <property type="match status" value="1"/>
</dbReference>
<feature type="transmembrane region" description="Helical" evidence="6">
    <location>
        <begin position="150"/>
        <end position="168"/>
    </location>
</feature>
<keyword evidence="4 6" id="KW-1133">Transmembrane helix</keyword>
<protein>
    <recommendedName>
        <fullName evidence="7">Type II secretion system protein GspF domain-containing protein</fullName>
    </recommendedName>
</protein>
<organism evidence="8 9">
    <name type="scientific">Hadarchaeum yellowstonense</name>
    <dbReference type="NCBI Taxonomy" id="1776334"/>
    <lineage>
        <taxon>Archaea</taxon>
        <taxon>Methanobacteriati</taxon>
        <taxon>Candidatus Hadarchaeota</taxon>
        <taxon>Candidatus Hadarchaeia</taxon>
        <taxon>Candidatus Hadarchaeales</taxon>
        <taxon>Candidatus Hadarchaeaceae</taxon>
        <taxon>Candidatus Hadarchaeum</taxon>
    </lineage>
</organism>
<dbReference type="Pfam" id="PF00482">
    <property type="entry name" value="T2SSF"/>
    <property type="match status" value="1"/>
</dbReference>
<comment type="caution">
    <text evidence="8">The sequence shown here is derived from an EMBL/GenBank/DDBJ whole genome shotgun (WGS) entry which is preliminary data.</text>
</comment>
<evidence type="ECO:0000313" key="9">
    <source>
        <dbReference type="Proteomes" id="UP000074294"/>
    </source>
</evidence>
<dbReference type="InterPro" id="IPR042094">
    <property type="entry name" value="T2SS_GspF_sf"/>
</dbReference>
<reference evidence="8 9" key="1">
    <citation type="journal article" date="2016" name="Nat. Microbiol.">
        <title>Genomic inference of the metabolism of cosmopolitan subsurface Archaea, Hadesarchaea.</title>
        <authorList>
            <person name="Baker B.J."/>
            <person name="Saw J.H."/>
            <person name="Lind A.E."/>
            <person name="Lazar C.S."/>
            <person name="Hinrichs K.-U."/>
            <person name="Teske A.P."/>
            <person name="Ettema T.J."/>
        </authorList>
    </citation>
    <scope>NUCLEOTIDE SEQUENCE [LARGE SCALE GENOMIC DNA]</scope>
</reference>
<dbReference type="GO" id="GO:0005886">
    <property type="term" value="C:plasma membrane"/>
    <property type="evidence" value="ECO:0007669"/>
    <property type="project" value="UniProtKB-SubCell"/>
</dbReference>
<feature type="transmembrane region" description="Helical" evidence="6">
    <location>
        <begin position="123"/>
        <end position="144"/>
    </location>
</feature>
<accession>A0A147K1J3</accession>
<dbReference type="Gene3D" id="1.20.81.30">
    <property type="entry name" value="Type II secretion system (T2SS), domain F"/>
    <property type="match status" value="1"/>
</dbReference>
<keyword evidence="2" id="KW-1003">Cell membrane</keyword>
<sequence length="357" mass="40404">MSKKRCRRKGLVKFFSSVGNGVFGLGGAVQKITPMHRTASVDKQGKVEERFEKTDKTLPVARHEENFDDWEGESGVREVRKRFSPRPAKFSNFQGWGQRISKFFRGLDVDLYRANMRTTPESYAVKIVGGSCLVTVIAITLMVFLNMPGWAVFSGGALVFLFSIFFIRSYPRRRLSARVAELNRMLPYALRHMGTQLSSGIGLPETVTSVSRSDYGVLSEEFGRIIWDMNKGVSFEEALVLLDERVPSEPLRRATRQIRRALRTGGDLSRVLNLLADEASFEMRMKLRDYTQSLNLLTMIYMFVSAVIPAMLMIAMNLSSGGRAGISPQVAGVIYLLLLPFLLFYFILMIKRLEPRL</sequence>
<dbReference type="InterPro" id="IPR056569">
    <property type="entry name" value="ArlJ-like"/>
</dbReference>
<evidence type="ECO:0000256" key="4">
    <source>
        <dbReference type="ARBA" id="ARBA00022989"/>
    </source>
</evidence>
<evidence type="ECO:0000256" key="2">
    <source>
        <dbReference type="ARBA" id="ARBA00022475"/>
    </source>
</evidence>
<proteinExistence type="predicted"/>
<name>A0A147K1J3_HADYE</name>
<evidence type="ECO:0000259" key="7">
    <source>
        <dbReference type="Pfam" id="PF00482"/>
    </source>
</evidence>
<evidence type="ECO:0000256" key="5">
    <source>
        <dbReference type="ARBA" id="ARBA00023136"/>
    </source>
</evidence>
<evidence type="ECO:0000256" key="1">
    <source>
        <dbReference type="ARBA" id="ARBA00004651"/>
    </source>
</evidence>
<dbReference type="InterPro" id="IPR018076">
    <property type="entry name" value="T2SS_GspF_dom"/>
</dbReference>
<feature type="transmembrane region" description="Helical" evidence="6">
    <location>
        <begin position="294"/>
        <end position="318"/>
    </location>
</feature>
<gene>
    <name evidence="8" type="ORF">APZ16_02045</name>
</gene>
<comment type="subcellular location">
    <subcellularLocation>
        <location evidence="1">Cell membrane</location>
        <topology evidence="1">Multi-pass membrane protein</topology>
    </subcellularLocation>
</comment>
<dbReference type="PANTHER" id="PTHR35402:SF1">
    <property type="entry name" value="TYPE II SECRETION SYSTEM PROTEIN GSPF DOMAIN-CONTAINING PROTEIN"/>
    <property type="match status" value="1"/>
</dbReference>
<evidence type="ECO:0000256" key="6">
    <source>
        <dbReference type="SAM" id="Phobius"/>
    </source>
</evidence>
<feature type="transmembrane region" description="Helical" evidence="6">
    <location>
        <begin position="330"/>
        <end position="350"/>
    </location>
</feature>
<dbReference type="EMBL" id="LQMQ01000003">
    <property type="protein sequence ID" value="KUO42587.1"/>
    <property type="molecule type" value="Genomic_DNA"/>
</dbReference>
<keyword evidence="3 6" id="KW-0812">Transmembrane</keyword>
<feature type="domain" description="Type II secretion system protein GspF" evidence="7">
    <location>
        <begin position="189"/>
        <end position="314"/>
    </location>
</feature>
<evidence type="ECO:0000313" key="8">
    <source>
        <dbReference type="EMBL" id="KUO42587.1"/>
    </source>
</evidence>
<evidence type="ECO:0000256" key="3">
    <source>
        <dbReference type="ARBA" id="ARBA00022692"/>
    </source>
</evidence>
<dbReference type="AlphaFoldDB" id="A0A147K1J3"/>